<evidence type="ECO:0000256" key="5">
    <source>
        <dbReference type="ARBA" id="ARBA00023136"/>
    </source>
</evidence>
<dbReference type="AlphaFoldDB" id="A0A061SJU7"/>
<evidence type="ECO:0000256" key="2">
    <source>
        <dbReference type="ARBA" id="ARBA00009324"/>
    </source>
</evidence>
<dbReference type="InterPro" id="IPR050307">
    <property type="entry name" value="Sterol_Desaturase_Related"/>
</dbReference>
<dbReference type="EMBL" id="GBEZ01001667">
    <property type="protein sequence ID" value="JAC83324.1"/>
    <property type="molecule type" value="Transcribed_RNA"/>
</dbReference>
<keyword evidence="5" id="KW-0472">Membrane</keyword>
<evidence type="ECO:0000313" key="7">
    <source>
        <dbReference type="EMBL" id="JAC83324.1"/>
    </source>
</evidence>
<organism evidence="7">
    <name type="scientific">Tetraselmis sp. GSL018</name>
    <dbReference type="NCBI Taxonomy" id="582737"/>
    <lineage>
        <taxon>Eukaryota</taxon>
        <taxon>Viridiplantae</taxon>
        <taxon>Chlorophyta</taxon>
        <taxon>core chlorophytes</taxon>
        <taxon>Chlorodendrophyceae</taxon>
        <taxon>Chlorodendrales</taxon>
        <taxon>Chlorodendraceae</taxon>
        <taxon>Tetraselmis</taxon>
    </lineage>
</organism>
<dbReference type="GO" id="GO:0004497">
    <property type="term" value="F:monooxygenase activity"/>
    <property type="evidence" value="ECO:0007669"/>
    <property type="project" value="UniProtKB-KW"/>
</dbReference>
<dbReference type="Pfam" id="PF04116">
    <property type="entry name" value="FA_hydroxylase"/>
    <property type="match status" value="1"/>
</dbReference>
<evidence type="ECO:0000256" key="1">
    <source>
        <dbReference type="ARBA" id="ARBA00004370"/>
    </source>
</evidence>
<dbReference type="GO" id="GO:0005506">
    <property type="term" value="F:iron ion binding"/>
    <property type="evidence" value="ECO:0007669"/>
    <property type="project" value="InterPro"/>
</dbReference>
<gene>
    <name evidence="7" type="primary">SC4MOL</name>
    <name evidence="7" type="ORF">TSPGSL018_3612</name>
</gene>
<keyword evidence="4" id="KW-1133">Transmembrane helix</keyword>
<keyword evidence="3" id="KW-0812">Transmembrane</keyword>
<accession>A0A061SJU7</accession>
<evidence type="ECO:0000256" key="4">
    <source>
        <dbReference type="ARBA" id="ARBA00022989"/>
    </source>
</evidence>
<sequence>MFFHLASFLAFLGQLGGYVLVSTFLQSLYLRRYRVQAFGNMGSRTDEAAKGHSGALGTYWWLPAVNLFGNKPDYSRHPLHGLYCTINLLTEAHIRGWNNIKLPEPDTLIYLEWLPFLRATLAQSVLVYYWHRLMHWRPCYKALHKLHHFYKAPRPFDDLFIHPVEAFGYYTLLYLFPAHCLGRMPLGDYALYLTIHGVFGVLDHSGIYLSVPPFYHVSDHDAHHRHFNVNYAFPFVLMDIFHGTYRRGWRSQEKNSLRAR</sequence>
<dbReference type="PANTHER" id="PTHR11863">
    <property type="entry name" value="STEROL DESATURASE"/>
    <property type="match status" value="1"/>
</dbReference>
<name>A0A061SJU7_9CHLO</name>
<comment type="subcellular location">
    <subcellularLocation>
        <location evidence="1">Membrane</location>
    </subcellularLocation>
</comment>
<keyword evidence="7" id="KW-0560">Oxidoreductase</keyword>
<dbReference type="GO" id="GO:0016020">
    <property type="term" value="C:membrane"/>
    <property type="evidence" value="ECO:0007669"/>
    <property type="project" value="UniProtKB-SubCell"/>
</dbReference>
<dbReference type="InterPro" id="IPR006694">
    <property type="entry name" value="Fatty_acid_hydroxylase"/>
</dbReference>
<keyword evidence="7" id="KW-0503">Monooxygenase</keyword>
<protein>
    <submittedName>
        <fullName evidence="7">Methylsterol monooxygenase</fullName>
    </submittedName>
</protein>
<feature type="domain" description="Fatty acid hydroxylase" evidence="6">
    <location>
        <begin position="118"/>
        <end position="244"/>
    </location>
</feature>
<evidence type="ECO:0000259" key="6">
    <source>
        <dbReference type="Pfam" id="PF04116"/>
    </source>
</evidence>
<evidence type="ECO:0000256" key="3">
    <source>
        <dbReference type="ARBA" id="ARBA00022692"/>
    </source>
</evidence>
<comment type="similarity">
    <text evidence="2">Belongs to the sterol desaturase family.</text>
</comment>
<proteinExistence type="inferred from homology"/>
<reference evidence="7" key="1">
    <citation type="submission" date="2014-05" db="EMBL/GenBank/DDBJ databases">
        <title>The transcriptome of the halophilic microalga Tetraselmis sp. GSL018 isolated from the Great Salt Lake, Utah.</title>
        <authorList>
            <person name="Jinkerson R.E."/>
            <person name="D'Adamo S."/>
            <person name="Posewitz M.C."/>
        </authorList>
    </citation>
    <scope>NUCLEOTIDE SEQUENCE</scope>
    <source>
        <strain evidence="7">GSL018</strain>
    </source>
</reference>
<dbReference type="GO" id="GO:0008610">
    <property type="term" value="P:lipid biosynthetic process"/>
    <property type="evidence" value="ECO:0007669"/>
    <property type="project" value="InterPro"/>
</dbReference>